<evidence type="ECO:0000256" key="1">
    <source>
        <dbReference type="SAM" id="SignalP"/>
    </source>
</evidence>
<name>F4LQA4_TREBD</name>
<accession>F4LQA4</accession>
<feature type="chain" id="PRO_5003311091" description="Lipoprotein" evidence="1">
    <location>
        <begin position="23"/>
        <end position="147"/>
    </location>
</feature>
<evidence type="ECO:0000313" key="3">
    <source>
        <dbReference type="Proteomes" id="UP000006546"/>
    </source>
</evidence>
<evidence type="ECO:0008006" key="4">
    <source>
        <dbReference type="Google" id="ProtNLM"/>
    </source>
</evidence>
<gene>
    <name evidence="2" type="ordered locus">Trebr_0683</name>
</gene>
<dbReference type="Proteomes" id="UP000006546">
    <property type="component" value="Chromosome"/>
</dbReference>
<evidence type="ECO:0000313" key="2">
    <source>
        <dbReference type="EMBL" id="AEE16125.1"/>
    </source>
</evidence>
<keyword evidence="3" id="KW-1185">Reference proteome</keyword>
<sequence>MKKISFVLIMAAAVLLLLPLTGCPSELSDLSWGGPAVGDVVGDMNGDGLVLSSTGAAGVYKTATFVYANDMTAWGGGTGTINCKIRAKAGNWGTSYGAGGQPTIGGEFVKADGGGNFTVSGFTVGSNYHFEVKSTRELGVMIKVVKE</sequence>
<keyword evidence="1" id="KW-0732">Signal</keyword>
<protein>
    <recommendedName>
        <fullName evidence="4">Lipoprotein</fullName>
    </recommendedName>
</protein>
<reference evidence="3" key="1">
    <citation type="submission" date="2011-04" db="EMBL/GenBank/DDBJ databases">
        <title>The complete genome of Treponema brennaborense DSM 12168.</title>
        <authorList>
            <person name="Lucas S."/>
            <person name="Han J."/>
            <person name="Lapidus A."/>
            <person name="Bruce D."/>
            <person name="Goodwin L."/>
            <person name="Pitluck S."/>
            <person name="Peters L."/>
            <person name="Kyrpides N."/>
            <person name="Mavromatis K."/>
            <person name="Ivanova N."/>
            <person name="Mikhailova N."/>
            <person name="Pagani I."/>
            <person name="Teshima H."/>
            <person name="Detter J.C."/>
            <person name="Tapia R."/>
            <person name="Han C."/>
            <person name="Land M."/>
            <person name="Hauser L."/>
            <person name="Markowitz V."/>
            <person name="Cheng J.-F."/>
            <person name="Hugenholtz P."/>
            <person name="Woyke T."/>
            <person name="Wu D."/>
            <person name="Gronow S."/>
            <person name="Wellnitz S."/>
            <person name="Brambilla E."/>
            <person name="Klenk H.-P."/>
            <person name="Eisen J.A."/>
        </authorList>
    </citation>
    <scope>NUCLEOTIDE SEQUENCE [LARGE SCALE GENOMIC DNA]</scope>
    <source>
        <strain evidence="3">DSM 12168 / CIP 105900 / DD5/3</strain>
    </source>
</reference>
<dbReference type="RefSeq" id="WP_013757844.1">
    <property type="nucleotide sequence ID" value="NC_015500.1"/>
</dbReference>
<dbReference type="HOGENOM" id="CLU_1767232_0_0_12"/>
<proteinExistence type="predicted"/>
<feature type="signal peptide" evidence="1">
    <location>
        <begin position="1"/>
        <end position="22"/>
    </location>
</feature>
<dbReference type="KEGG" id="tbe:Trebr_0683"/>
<dbReference type="STRING" id="906968.Trebr_0683"/>
<dbReference type="AlphaFoldDB" id="F4LQA4"/>
<organism evidence="2 3">
    <name type="scientific">Treponema brennaborense (strain DSM 12168 / CIP 105900 / DD5/3)</name>
    <dbReference type="NCBI Taxonomy" id="906968"/>
    <lineage>
        <taxon>Bacteria</taxon>
        <taxon>Pseudomonadati</taxon>
        <taxon>Spirochaetota</taxon>
        <taxon>Spirochaetia</taxon>
        <taxon>Spirochaetales</taxon>
        <taxon>Treponemataceae</taxon>
        <taxon>Treponema</taxon>
    </lineage>
</organism>
<dbReference type="EMBL" id="CP002696">
    <property type="protein sequence ID" value="AEE16125.1"/>
    <property type="molecule type" value="Genomic_DNA"/>
</dbReference>